<dbReference type="STRING" id="1294263.JCM21531_4091"/>
<dbReference type="InterPro" id="IPR052536">
    <property type="entry name" value="ABC-4_Integral_Memb_Prot"/>
</dbReference>
<name>W4VAP7_9FIRM</name>
<comment type="caution">
    <text evidence="2">The sequence shown here is derived from an EMBL/GenBank/DDBJ whole genome shotgun (WGS) entry which is preliminary data.</text>
</comment>
<evidence type="ECO:0000313" key="2">
    <source>
        <dbReference type="EMBL" id="GAE90475.1"/>
    </source>
</evidence>
<dbReference type="AlphaFoldDB" id="W4VAP7"/>
<gene>
    <name evidence="2" type="ORF">JCM21531_4091</name>
</gene>
<feature type="transmembrane region" description="Helical" evidence="1">
    <location>
        <begin position="239"/>
        <end position="260"/>
    </location>
</feature>
<reference evidence="2" key="1">
    <citation type="journal article" date="2014" name="Genome Announc.">
        <title>Draft Genome Sequence of Clostridium straminisolvens Strain JCM 21531T, Isolated from a Cellulose-Degrading Bacterial Community.</title>
        <authorList>
            <person name="Yuki M."/>
            <person name="Oshima K."/>
            <person name="Suda W."/>
            <person name="Sakamoto M."/>
            <person name="Kitamura K."/>
            <person name="Iida T."/>
            <person name="Hattori M."/>
            <person name="Ohkuma M."/>
        </authorList>
    </citation>
    <scope>NUCLEOTIDE SEQUENCE [LARGE SCALE GENOMIC DNA]</scope>
    <source>
        <strain evidence="2">JCM 21531</strain>
    </source>
</reference>
<evidence type="ECO:0000256" key="1">
    <source>
        <dbReference type="SAM" id="Phobius"/>
    </source>
</evidence>
<feature type="transmembrane region" description="Helical" evidence="1">
    <location>
        <begin position="272"/>
        <end position="296"/>
    </location>
</feature>
<accession>W4VAP7</accession>
<evidence type="ECO:0000313" key="3">
    <source>
        <dbReference type="Proteomes" id="UP000019109"/>
    </source>
</evidence>
<keyword evidence="1" id="KW-1133">Transmembrane helix</keyword>
<dbReference type="RefSeq" id="WP_369347695.1">
    <property type="nucleotide sequence ID" value="NZ_BAVR01000073.1"/>
</dbReference>
<feature type="transmembrane region" description="Helical" evidence="1">
    <location>
        <begin position="176"/>
        <end position="207"/>
    </location>
</feature>
<dbReference type="PANTHER" id="PTHR46795:SF3">
    <property type="entry name" value="ABC TRANSPORTER PERMEASE"/>
    <property type="match status" value="1"/>
</dbReference>
<protein>
    <submittedName>
        <fullName evidence="2">Uncharacterized protein</fullName>
    </submittedName>
</protein>
<keyword evidence="3" id="KW-1185">Reference proteome</keyword>
<keyword evidence="1" id="KW-0472">Membrane</keyword>
<dbReference type="EMBL" id="BAVR01000073">
    <property type="protein sequence ID" value="GAE90475.1"/>
    <property type="molecule type" value="Genomic_DNA"/>
</dbReference>
<keyword evidence="1" id="KW-0812">Transmembrane</keyword>
<dbReference type="PANTHER" id="PTHR46795">
    <property type="entry name" value="ABC TRANSPORTER PERMEASE-RELATED-RELATED"/>
    <property type="match status" value="1"/>
</dbReference>
<dbReference type="Proteomes" id="UP000019109">
    <property type="component" value="Unassembled WGS sequence"/>
</dbReference>
<sequence>MNSVMEYLSRMPESDDRNVLLNNFSYETYPHLISLSGYNRLLSIAKKPTIELMEGEAAVYMDTGFVSPAKLEMLNQILAQNPEVQIAGENYHLVGTVQSTDLVTDSSITLSFALIVPDTDFERFTVNDYDIYLNAVLNPEQVAGKSLLRAILEANEKLDAAGLIYESYLQNMGRQLFYIVAASYITIYLAIIFLIIANTIIGVQFLTWQQKTGRRYKTLIRLGASYETLCYSAGKQIRWYFGIPTAVAAISSIFGIRALFSGLLSSRTKNNIPAMIMISAAMVLLLCVVECIYMVAVKKSGNRYILSLMVPEREE</sequence>
<proteinExistence type="predicted"/>
<organism evidence="2 3">
    <name type="scientific">Acetivibrio straminisolvens JCM 21531</name>
    <dbReference type="NCBI Taxonomy" id="1294263"/>
    <lineage>
        <taxon>Bacteria</taxon>
        <taxon>Bacillati</taxon>
        <taxon>Bacillota</taxon>
        <taxon>Clostridia</taxon>
        <taxon>Eubacteriales</taxon>
        <taxon>Oscillospiraceae</taxon>
        <taxon>Acetivibrio</taxon>
    </lineage>
</organism>